<dbReference type="RefSeq" id="WP_105999888.1">
    <property type="nucleotide sequence ID" value="NZ_CM009578.1"/>
</dbReference>
<evidence type="ECO:0000256" key="10">
    <source>
        <dbReference type="ARBA" id="ARBA00023136"/>
    </source>
</evidence>
<protein>
    <submittedName>
        <fullName evidence="17">TonB-dependent receptor</fullName>
    </submittedName>
</protein>
<name>A0A2S8B285_9SPHN</name>
<keyword evidence="8" id="KW-0406">Ion transport</keyword>
<keyword evidence="18" id="KW-1185">Reference proteome</keyword>
<dbReference type="Pfam" id="PF00593">
    <property type="entry name" value="TonB_dep_Rec_b-barrel"/>
    <property type="match status" value="1"/>
</dbReference>
<evidence type="ECO:0000313" key="17">
    <source>
        <dbReference type="EMBL" id="PQM26514.1"/>
    </source>
</evidence>
<evidence type="ECO:0000256" key="6">
    <source>
        <dbReference type="ARBA" id="ARBA00022729"/>
    </source>
</evidence>
<dbReference type="OrthoDB" id="7229372at2"/>
<feature type="chain" id="PRO_5015667278" evidence="14">
    <location>
        <begin position="34"/>
        <end position="799"/>
    </location>
</feature>
<dbReference type="InterPro" id="IPR039426">
    <property type="entry name" value="TonB-dep_rcpt-like"/>
</dbReference>
<keyword evidence="9 13" id="KW-0798">TonB box</keyword>
<evidence type="ECO:0000256" key="2">
    <source>
        <dbReference type="ARBA" id="ARBA00022448"/>
    </source>
</evidence>
<dbReference type="InterPro" id="IPR012910">
    <property type="entry name" value="Plug_dom"/>
</dbReference>
<evidence type="ECO:0000256" key="8">
    <source>
        <dbReference type="ARBA" id="ARBA00023065"/>
    </source>
</evidence>
<organism evidence="17 18">
    <name type="scientific">Sphingopyxis lindanitolerans</name>
    <dbReference type="NCBI Taxonomy" id="2054227"/>
    <lineage>
        <taxon>Bacteria</taxon>
        <taxon>Pseudomonadati</taxon>
        <taxon>Pseudomonadota</taxon>
        <taxon>Alphaproteobacteria</taxon>
        <taxon>Sphingomonadales</taxon>
        <taxon>Sphingomonadaceae</taxon>
        <taxon>Sphingopyxis</taxon>
    </lineage>
</organism>
<evidence type="ECO:0000256" key="9">
    <source>
        <dbReference type="ARBA" id="ARBA00023077"/>
    </source>
</evidence>
<dbReference type="InterPro" id="IPR036942">
    <property type="entry name" value="Beta-barrel_TonB_sf"/>
</dbReference>
<keyword evidence="11 12" id="KW-0998">Cell outer membrane</keyword>
<dbReference type="Proteomes" id="UP000238954">
    <property type="component" value="Chromosome"/>
</dbReference>
<dbReference type="GO" id="GO:0015344">
    <property type="term" value="F:siderophore uptake transmembrane transporter activity"/>
    <property type="evidence" value="ECO:0007669"/>
    <property type="project" value="TreeGrafter"/>
</dbReference>
<dbReference type="InterPro" id="IPR000531">
    <property type="entry name" value="Beta-barrel_TonB"/>
</dbReference>
<proteinExistence type="inferred from homology"/>
<dbReference type="GO" id="GO:0009279">
    <property type="term" value="C:cell outer membrane"/>
    <property type="evidence" value="ECO:0007669"/>
    <property type="project" value="UniProtKB-SubCell"/>
</dbReference>
<evidence type="ECO:0000256" key="3">
    <source>
        <dbReference type="ARBA" id="ARBA00022452"/>
    </source>
</evidence>
<evidence type="ECO:0000259" key="16">
    <source>
        <dbReference type="Pfam" id="PF07715"/>
    </source>
</evidence>
<dbReference type="InterPro" id="IPR037066">
    <property type="entry name" value="Plug_dom_sf"/>
</dbReference>
<keyword evidence="10 12" id="KW-0472">Membrane</keyword>
<sequence>MSRIRVSKVPLTRSISAWTVAVVLAAASAPVAAQQAAGDAGASDDNAEIIVTGERIGAGNVRAAAVLRVEDIQERPLGSDITQSLAKVPGIQVSSGDARGGSFSFELYLRGLNKEQVGLTLDGIPTGDARFNGGSPPQRFIESSNVARINVSQSAGDIGAPSRFALGGFVDFITADPRSELGATVEAGVGSDNFYRGYARIDTGEILPGLTSYISYSHQQNDIWAGPKNRRSRKDHVEFKAVKDLADGGFIKFRAAYNDQTDNDFNIITLAEFDADPRNDRALDALTGIPARDLDFGGALGGSRKDFLAYVNSKFFLTENLTFSVNPYYQQLRGESFRYQDRQRRLTGGDPMAVTGYNALGGAVRPALITTRNSNALGGPADMRITPRDADRMGLTGEFRFKDFVPGNTLRVGGWWENAKASETRNFFPILNSAQSIDIDRDDLAYVEYDRRSTIETGMLYIQDQFDIIPDVLRLDAGLTWFSVTYRAQSPLEYQKLVRFNQTSGINPKIGIGFKPVQGLELFAGYAQNFAGIPEDAFLGSNSAINPGDLRPIETENMDAGVRFTTDHLALSLQGYYTRLKNNIGTVPISIAGVDPEEIIRGNVSTRAANISGTKSKGIEATAIVDYDWVNFYLAYSYQDAKHDDPPAGSPERAELAAVGVIGGARVRDIPRHSLFGQVEVKPIKGASVQFSGRYVGSRVGGHLIQPTTNAERGVEYLPSHAVFGLNASYDFGDTGPFREMKFQINVDNLFDKKYLGAVSSSTATLPDFGLAGSGTLPTLDRYFIGAPRTVTASLRARF</sequence>
<keyword evidence="3 12" id="KW-1134">Transmembrane beta strand</keyword>
<evidence type="ECO:0000256" key="12">
    <source>
        <dbReference type="PROSITE-ProRule" id="PRU01360"/>
    </source>
</evidence>
<keyword evidence="4" id="KW-0410">Iron transport</keyword>
<keyword evidence="2 12" id="KW-0813">Transport</keyword>
<evidence type="ECO:0000256" key="14">
    <source>
        <dbReference type="SAM" id="SignalP"/>
    </source>
</evidence>
<feature type="domain" description="TonB-dependent receptor-like beta-barrel" evidence="15">
    <location>
        <begin position="258"/>
        <end position="750"/>
    </location>
</feature>
<evidence type="ECO:0000259" key="15">
    <source>
        <dbReference type="Pfam" id="PF00593"/>
    </source>
</evidence>
<evidence type="ECO:0000256" key="11">
    <source>
        <dbReference type="ARBA" id="ARBA00023237"/>
    </source>
</evidence>
<feature type="domain" description="TonB-dependent receptor plug" evidence="16">
    <location>
        <begin position="64"/>
        <end position="155"/>
    </location>
</feature>
<evidence type="ECO:0000313" key="18">
    <source>
        <dbReference type="Proteomes" id="UP000238954"/>
    </source>
</evidence>
<dbReference type="Gene3D" id="2.170.130.10">
    <property type="entry name" value="TonB-dependent receptor, plug domain"/>
    <property type="match status" value="1"/>
</dbReference>
<comment type="subcellular location">
    <subcellularLocation>
        <location evidence="1 12">Cell outer membrane</location>
        <topology evidence="1 12">Multi-pass membrane protein</topology>
    </subcellularLocation>
</comment>
<comment type="caution">
    <text evidence="17">The sequence shown here is derived from an EMBL/GenBank/DDBJ whole genome shotgun (WGS) entry which is preliminary data.</text>
</comment>
<dbReference type="PANTHER" id="PTHR32552:SF89">
    <property type="entry name" value="CATECHOLATE SIDEROPHORE RECEPTOR FIU"/>
    <property type="match status" value="1"/>
</dbReference>
<accession>A0A2S8B285</accession>
<evidence type="ECO:0000256" key="7">
    <source>
        <dbReference type="ARBA" id="ARBA00023004"/>
    </source>
</evidence>
<evidence type="ECO:0000256" key="1">
    <source>
        <dbReference type="ARBA" id="ARBA00004571"/>
    </source>
</evidence>
<keyword evidence="5 12" id="KW-0812">Transmembrane</keyword>
<dbReference type="PROSITE" id="PS52016">
    <property type="entry name" value="TONB_DEPENDENT_REC_3"/>
    <property type="match status" value="1"/>
</dbReference>
<evidence type="ECO:0000256" key="13">
    <source>
        <dbReference type="RuleBase" id="RU003357"/>
    </source>
</evidence>
<comment type="similarity">
    <text evidence="12 13">Belongs to the TonB-dependent receptor family.</text>
</comment>
<feature type="signal peptide" evidence="14">
    <location>
        <begin position="1"/>
        <end position="33"/>
    </location>
</feature>
<keyword evidence="17" id="KW-0675">Receptor</keyword>
<dbReference type="Pfam" id="PF07715">
    <property type="entry name" value="Plug"/>
    <property type="match status" value="1"/>
</dbReference>
<dbReference type="AlphaFoldDB" id="A0A2S8B285"/>
<keyword evidence="6 14" id="KW-0732">Signal</keyword>
<dbReference type="PANTHER" id="PTHR32552">
    <property type="entry name" value="FERRICHROME IRON RECEPTOR-RELATED"/>
    <property type="match status" value="1"/>
</dbReference>
<gene>
    <name evidence="17" type="ORF">CVO77_15945</name>
</gene>
<dbReference type="SUPFAM" id="SSF56935">
    <property type="entry name" value="Porins"/>
    <property type="match status" value="1"/>
</dbReference>
<dbReference type="Gene3D" id="2.40.170.20">
    <property type="entry name" value="TonB-dependent receptor, beta-barrel domain"/>
    <property type="match status" value="1"/>
</dbReference>
<dbReference type="EMBL" id="PHFW01000003">
    <property type="protein sequence ID" value="PQM26514.1"/>
    <property type="molecule type" value="Genomic_DNA"/>
</dbReference>
<evidence type="ECO:0000256" key="4">
    <source>
        <dbReference type="ARBA" id="ARBA00022496"/>
    </source>
</evidence>
<keyword evidence="7" id="KW-0408">Iron</keyword>
<reference evidence="18" key="1">
    <citation type="submission" date="2017-11" db="EMBL/GenBank/DDBJ databases">
        <title>The complete genome sequence of Sphingopyxis pomeranensis sp. nov. strain WS5A3p.</title>
        <authorList>
            <person name="Kaminski M.A."/>
        </authorList>
    </citation>
    <scope>NUCLEOTIDE SEQUENCE [LARGE SCALE GENOMIC DNA]</scope>
    <source>
        <strain evidence="18">WS5A3p</strain>
    </source>
</reference>
<evidence type="ECO:0000256" key="5">
    <source>
        <dbReference type="ARBA" id="ARBA00022692"/>
    </source>
</evidence>